<evidence type="ECO:0000256" key="1">
    <source>
        <dbReference type="SAM" id="MobiDB-lite"/>
    </source>
</evidence>
<accession>A0A4Y2K6F2</accession>
<name>A0A4Y2K6F2_ARAVE</name>
<protein>
    <submittedName>
        <fullName evidence="2">Uncharacterized protein</fullName>
    </submittedName>
</protein>
<evidence type="ECO:0000313" key="3">
    <source>
        <dbReference type="Proteomes" id="UP000499080"/>
    </source>
</evidence>
<evidence type="ECO:0000313" key="2">
    <source>
        <dbReference type="EMBL" id="GBM97794.1"/>
    </source>
</evidence>
<dbReference type="EMBL" id="BGPR01004268">
    <property type="protein sequence ID" value="GBM97794.1"/>
    <property type="molecule type" value="Genomic_DNA"/>
</dbReference>
<gene>
    <name evidence="2" type="ORF">AVEN_101205_1</name>
</gene>
<reference evidence="2 3" key="1">
    <citation type="journal article" date="2019" name="Sci. Rep.">
        <title>Orb-weaving spider Araneus ventricosus genome elucidates the spidroin gene catalogue.</title>
        <authorList>
            <person name="Kono N."/>
            <person name="Nakamura H."/>
            <person name="Ohtoshi R."/>
            <person name="Moran D.A.P."/>
            <person name="Shinohara A."/>
            <person name="Yoshida Y."/>
            <person name="Fujiwara M."/>
            <person name="Mori M."/>
            <person name="Tomita M."/>
            <person name="Arakawa K."/>
        </authorList>
    </citation>
    <scope>NUCLEOTIDE SEQUENCE [LARGE SCALE GENOMIC DNA]</scope>
</reference>
<keyword evidence="3" id="KW-1185">Reference proteome</keyword>
<dbReference type="AlphaFoldDB" id="A0A4Y2K6F2"/>
<feature type="region of interest" description="Disordered" evidence="1">
    <location>
        <begin position="128"/>
        <end position="156"/>
    </location>
</feature>
<sequence length="156" mass="16943">MNEVSPSTDMFSDVPEAHSLQRVAQHLTEAASALRSLGTEDVRFLCTFSPFFCNECASKVRCSAVYDPLDRCCALLVHPSLTVVQYISASKQLLPFAYGLGIARRAPAIVAAVSLRKPRVVRRQCLNPVGPDSSSVQPGGSTWNATQGMAERQFDP</sequence>
<comment type="caution">
    <text evidence="2">The sequence shown here is derived from an EMBL/GenBank/DDBJ whole genome shotgun (WGS) entry which is preliminary data.</text>
</comment>
<organism evidence="2 3">
    <name type="scientific">Araneus ventricosus</name>
    <name type="common">Orbweaver spider</name>
    <name type="synonym">Epeira ventricosa</name>
    <dbReference type="NCBI Taxonomy" id="182803"/>
    <lineage>
        <taxon>Eukaryota</taxon>
        <taxon>Metazoa</taxon>
        <taxon>Ecdysozoa</taxon>
        <taxon>Arthropoda</taxon>
        <taxon>Chelicerata</taxon>
        <taxon>Arachnida</taxon>
        <taxon>Araneae</taxon>
        <taxon>Araneomorphae</taxon>
        <taxon>Entelegynae</taxon>
        <taxon>Araneoidea</taxon>
        <taxon>Araneidae</taxon>
        <taxon>Araneus</taxon>
    </lineage>
</organism>
<proteinExistence type="predicted"/>
<feature type="compositionally biased region" description="Polar residues" evidence="1">
    <location>
        <begin position="132"/>
        <end position="147"/>
    </location>
</feature>
<dbReference type="Proteomes" id="UP000499080">
    <property type="component" value="Unassembled WGS sequence"/>
</dbReference>